<dbReference type="InterPro" id="IPR011049">
    <property type="entry name" value="Serralysin-like_metalloprot_C"/>
</dbReference>
<evidence type="ECO:0000313" key="13">
    <source>
        <dbReference type="EMBL" id="OWU74840.1"/>
    </source>
</evidence>
<evidence type="ECO:0000256" key="3">
    <source>
        <dbReference type="ARBA" id="ARBA00008779"/>
    </source>
</evidence>
<dbReference type="PROSITE" id="PS00330">
    <property type="entry name" value="HEMOLYSIN_CALCIUM"/>
    <property type="match status" value="4"/>
</dbReference>
<dbReference type="PRINTS" id="PR01488">
    <property type="entry name" value="RTXTOXINA"/>
</dbReference>
<dbReference type="Proteomes" id="UP000215377">
    <property type="component" value="Unassembled WGS sequence"/>
</dbReference>
<evidence type="ECO:0000256" key="4">
    <source>
        <dbReference type="ARBA" id="ARBA00022656"/>
    </source>
</evidence>
<dbReference type="GO" id="GO:0005509">
    <property type="term" value="F:calcium ion binding"/>
    <property type="evidence" value="ECO:0007669"/>
    <property type="project" value="InterPro"/>
</dbReference>
<keyword evidence="14" id="KW-1185">Reference proteome</keyword>
<dbReference type="AlphaFoldDB" id="A0A225NTA4"/>
<keyword evidence="8" id="KW-0378">Hydrolase</keyword>
<dbReference type="PANTHER" id="PTHR45953:SF1">
    <property type="entry name" value="IDURONATE 2-SULFATASE"/>
    <property type="match status" value="1"/>
</dbReference>
<sequence length="877" mass="91656">MATTIVISIDDLAQWIAPGGDLFGQVRTPNIDRIMGSGVTFANAFAAEALCNPSRTATMSGMMPDTTGVHSNGQAWYQHVEPGQTWMAQFLDAGATVGVFGKVFHGNMPASVANAITSENLPLSGYYSGAPATAYVQPLPPGLTEDDLADEIAMDAALDFLAARAPGEDVMLNVGLVKPHTSWVVPQAYFDLYPLDEVVVPGLVGEDMSDVPAFIREQLPHGPLPATADDARLWMQGYMASVSYADVQVGRLLDRLDATGNFDDSNIILWSDHGYHLGDHDGNWHKFTLWEEATRAPLVIKPAGNANAGTFVDDIVSLIDIYPTLTDLAGLPRPAHLEGDSLMPLVLGTGPAEGDGRAVTWMYGSAMLRSPKHAYILYEDGSEELYDMIADPRQLNNLAGDPAHARVQANMRERLLEKAGLYDVDGRWTHGTDANESFLLSHAGDGAAGGAGDDLYFVNATNVRIAEGPRGGVDTVFTDVDFTMPDNVENLLTKIFTAGAITVRGNGGANHISLDGPNQTAWLGGGDDRGSTIRSDNAIYGQNGNDDISGGPWSDRLDGGAGDDKINGGGGGADLLTGGAGDDLIQGGGEGTRMIGGSGNDKLLGGRGSQMLSGGDGADVHRGGAGKDWAVFNAARSAVTADLGNELRNRGEASGDRHVGIEGVIGSRWNDTFIGTSVANDFRGNDGNDRLYGKGGADALIGGAGKDMLIGGAGADDLHGGTGNDTAGYMDAMAGVVADLQGGARQSGDAKGDRFSDVENLAGSRFSDLLYGDGNANRIVGGDGADRLTGRGGNDRLTGGAGTDLFVFHTGSGRDVVTDFEVGVDHLVIKGWGFGTEDEVLNGFFQNGRHAVLESGEGRLTLLDVQVDDLSVGDIIV</sequence>
<keyword evidence="5" id="KW-0479">Metal-binding</keyword>
<dbReference type="EMBL" id="AQQR01000003">
    <property type="protein sequence ID" value="OWU74840.1"/>
    <property type="molecule type" value="Genomic_DNA"/>
</dbReference>
<keyword evidence="4" id="KW-0800">Toxin</keyword>
<dbReference type="InterPro" id="IPR003995">
    <property type="entry name" value="RTX_toxin_determinant-A"/>
</dbReference>
<dbReference type="InterPro" id="IPR018511">
    <property type="entry name" value="Hemolysin-typ_Ca-bd_CS"/>
</dbReference>
<organism evidence="13 14">
    <name type="scientific">Marinibacterium profundimaris</name>
    <dbReference type="NCBI Taxonomy" id="1679460"/>
    <lineage>
        <taxon>Bacteria</taxon>
        <taxon>Pseudomonadati</taxon>
        <taxon>Pseudomonadota</taxon>
        <taxon>Alphaproteobacteria</taxon>
        <taxon>Rhodobacterales</taxon>
        <taxon>Paracoccaceae</taxon>
        <taxon>Marinibacterium</taxon>
    </lineage>
</organism>
<comment type="caution">
    <text evidence="13">The sequence shown here is derived from an EMBL/GenBank/DDBJ whole genome shotgun (WGS) entry which is preliminary data.</text>
</comment>
<feature type="domain" description="Sulfatase N-terminal" evidence="12">
    <location>
        <begin position="3"/>
        <end position="330"/>
    </location>
</feature>
<evidence type="ECO:0000256" key="8">
    <source>
        <dbReference type="ARBA" id="ARBA00022801"/>
    </source>
</evidence>
<evidence type="ECO:0000256" key="1">
    <source>
        <dbReference type="ARBA" id="ARBA00001913"/>
    </source>
</evidence>
<reference evidence="13 14" key="1">
    <citation type="submission" date="2013-04" db="EMBL/GenBank/DDBJ databases">
        <title>Oceanicola sp. 22II1-22F33 Genome Sequencing.</title>
        <authorList>
            <person name="Lai Q."/>
            <person name="Li G."/>
            <person name="Shao Z."/>
        </authorList>
    </citation>
    <scope>NUCLEOTIDE SEQUENCE [LARGE SCALE GENOMIC DNA]</scope>
    <source>
        <strain evidence="13 14">22II1-22F33</strain>
    </source>
</reference>
<dbReference type="Pfam" id="PF00884">
    <property type="entry name" value="Sulfatase"/>
    <property type="match status" value="1"/>
</dbReference>
<evidence type="ECO:0000256" key="2">
    <source>
        <dbReference type="ARBA" id="ARBA00004370"/>
    </source>
</evidence>
<evidence type="ECO:0000313" key="14">
    <source>
        <dbReference type="Proteomes" id="UP000215377"/>
    </source>
</evidence>
<dbReference type="InterPro" id="IPR001343">
    <property type="entry name" value="Hemolysn_Ca-bd"/>
</dbReference>
<dbReference type="SUPFAM" id="SSF51120">
    <property type="entry name" value="beta-Roll"/>
    <property type="match status" value="3"/>
</dbReference>
<evidence type="ECO:0000256" key="5">
    <source>
        <dbReference type="ARBA" id="ARBA00022723"/>
    </source>
</evidence>
<dbReference type="InterPro" id="IPR000917">
    <property type="entry name" value="Sulfatase_N"/>
</dbReference>
<dbReference type="GO" id="GO:0005576">
    <property type="term" value="C:extracellular region"/>
    <property type="evidence" value="ECO:0007669"/>
    <property type="project" value="InterPro"/>
</dbReference>
<dbReference type="PRINTS" id="PR00313">
    <property type="entry name" value="CABNDNGRPT"/>
</dbReference>
<name>A0A225NTA4_9RHOB</name>
<evidence type="ECO:0000256" key="7">
    <source>
        <dbReference type="ARBA" id="ARBA00022737"/>
    </source>
</evidence>
<comment type="subcellular location">
    <subcellularLocation>
        <location evidence="2">Membrane</location>
    </subcellularLocation>
</comment>
<dbReference type="OrthoDB" id="9795675at2"/>
<dbReference type="Gene3D" id="2.150.10.10">
    <property type="entry name" value="Serralysin-like metalloprotease, C-terminal"/>
    <property type="match status" value="4"/>
</dbReference>
<accession>A0A225NTA4</accession>
<evidence type="ECO:0000256" key="10">
    <source>
        <dbReference type="ARBA" id="ARBA00023026"/>
    </source>
</evidence>
<dbReference type="SUPFAM" id="SSF53649">
    <property type="entry name" value="Alkaline phosphatase-like"/>
    <property type="match status" value="1"/>
</dbReference>
<keyword evidence="9" id="KW-0106">Calcium</keyword>
<dbReference type="Gene3D" id="3.40.720.10">
    <property type="entry name" value="Alkaline Phosphatase, subunit A"/>
    <property type="match status" value="1"/>
</dbReference>
<proteinExistence type="inferred from homology"/>
<dbReference type="GO" id="GO:0016020">
    <property type="term" value="C:membrane"/>
    <property type="evidence" value="ECO:0007669"/>
    <property type="project" value="UniProtKB-SubCell"/>
</dbReference>
<dbReference type="GO" id="GO:0004423">
    <property type="term" value="F:iduronate-2-sulfatase activity"/>
    <property type="evidence" value="ECO:0007669"/>
    <property type="project" value="InterPro"/>
</dbReference>
<keyword evidence="10" id="KW-0843">Virulence</keyword>
<evidence type="ECO:0000256" key="11">
    <source>
        <dbReference type="ARBA" id="ARBA00023136"/>
    </source>
</evidence>
<keyword evidence="7" id="KW-0677">Repeat</keyword>
<dbReference type="GO" id="GO:0090729">
    <property type="term" value="F:toxin activity"/>
    <property type="evidence" value="ECO:0007669"/>
    <property type="project" value="UniProtKB-KW"/>
</dbReference>
<comment type="similarity">
    <text evidence="3">Belongs to the sulfatase family.</text>
</comment>
<dbReference type="InterPro" id="IPR017850">
    <property type="entry name" value="Alkaline_phosphatase_core_sf"/>
</dbReference>
<comment type="cofactor">
    <cofactor evidence="1">
        <name>Ca(2+)</name>
        <dbReference type="ChEBI" id="CHEBI:29108"/>
    </cofactor>
</comment>
<dbReference type="PANTHER" id="PTHR45953">
    <property type="entry name" value="IDURONATE 2-SULFATASE"/>
    <property type="match status" value="1"/>
</dbReference>
<keyword evidence="11" id="KW-0472">Membrane</keyword>
<evidence type="ECO:0000256" key="6">
    <source>
        <dbReference type="ARBA" id="ARBA00022729"/>
    </source>
</evidence>
<gene>
    <name evidence="13" type="ORF">ATO3_09625</name>
</gene>
<dbReference type="Pfam" id="PF00353">
    <property type="entry name" value="HemolysinCabind"/>
    <property type="match status" value="4"/>
</dbReference>
<keyword evidence="6" id="KW-0732">Signal</keyword>
<protein>
    <recommendedName>
        <fullName evidence="12">Sulfatase N-terminal domain-containing protein</fullName>
    </recommendedName>
</protein>
<dbReference type="GO" id="GO:0005737">
    <property type="term" value="C:cytoplasm"/>
    <property type="evidence" value="ECO:0007669"/>
    <property type="project" value="TreeGrafter"/>
</dbReference>
<dbReference type="RefSeq" id="WP_158217932.1">
    <property type="nucleotide sequence ID" value="NZ_AQQR01000003.1"/>
</dbReference>
<evidence type="ECO:0000259" key="12">
    <source>
        <dbReference type="Pfam" id="PF00884"/>
    </source>
</evidence>
<evidence type="ECO:0000256" key="9">
    <source>
        <dbReference type="ARBA" id="ARBA00022837"/>
    </source>
</evidence>
<dbReference type="CDD" id="cd16030">
    <property type="entry name" value="iduronate-2-sulfatase"/>
    <property type="match status" value="1"/>
</dbReference>
<dbReference type="InterPro" id="IPR035874">
    <property type="entry name" value="IDS"/>
</dbReference>